<name>A0ABN4XNA0_9BACL</name>
<evidence type="ECO:0000256" key="1">
    <source>
        <dbReference type="SAM" id="Phobius"/>
    </source>
</evidence>
<gene>
    <name evidence="2" type="ORF">AJGP001_13585</name>
</gene>
<evidence type="ECO:0000313" key="3">
    <source>
        <dbReference type="Proteomes" id="UP000189661"/>
    </source>
</evidence>
<keyword evidence="1" id="KW-0812">Transmembrane</keyword>
<protein>
    <recommendedName>
        <fullName evidence="4">Transmembrane protein</fullName>
    </recommendedName>
</protein>
<sequence length="133" mass="14278">MRRSISRLRTLGHGFRTKPRSALVFVLRLALGAPWLGVVGILHEPTGIGMGVSVGFWCRLAAVVHAPALGVFLLEFVLWGSGLRLRALGWVLWDRLSELILFGLGSGCGVLESLGGGGCGDGFVFLRFVISVF</sequence>
<organism evidence="2 3">
    <name type="scientific">Planococcus faecalis</name>
    <dbReference type="NCBI Taxonomy" id="1598147"/>
    <lineage>
        <taxon>Bacteria</taxon>
        <taxon>Bacillati</taxon>
        <taxon>Bacillota</taxon>
        <taxon>Bacilli</taxon>
        <taxon>Bacillales</taxon>
        <taxon>Caryophanaceae</taxon>
        <taxon>Planococcus</taxon>
    </lineage>
</organism>
<evidence type="ECO:0000313" key="2">
    <source>
        <dbReference type="EMBL" id="AQU80241.1"/>
    </source>
</evidence>
<dbReference type="EMBL" id="CP019401">
    <property type="protein sequence ID" value="AQU80241.1"/>
    <property type="molecule type" value="Genomic_DNA"/>
</dbReference>
<evidence type="ECO:0008006" key="4">
    <source>
        <dbReference type="Google" id="ProtNLM"/>
    </source>
</evidence>
<proteinExistence type="predicted"/>
<feature type="transmembrane region" description="Helical" evidence="1">
    <location>
        <begin position="21"/>
        <end position="42"/>
    </location>
</feature>
<keyword evidence="1" id="KW-0472">Membrane</keyword>
<accession>A0ABN4XNA0</accession>
<feature type="transmembrane region" description="Helical" evidence="1">
    <location>
        <begin position="54"/>
        <end position="78"/>
    </location>
</feature>
<keyword evidence="3" id="KW-1185">Reference proteome</keyword>
<dbReference type="Proteomes" id="UP000189661">
    <property type="component" value="Chromosome"/>
</dbReference>
<reference evidence="2 3" key="1">
    <citation type="submission" date="2017-01" db="EMBL/GenBank/DDBJ databases">
        <title>Planococcus faecalis genome complete sequence.</title>
        <authorList>
            <person name="Lee P.C."/>
        </authorList>
    </citation>
    <scope>NUCLEOTIDE SEQUENCE [LARGE SCALE GENOMIC DNA]</scope>
    <source>
        <strain evidence="2 3">AJ003</strain>
    </source>
</reference>
<keyword evidence="1" id="KW-1133">Transmembrane helix</keyword>